<dbReference type="EMBL" id="JAUCGQ010000001">
    <property type="protein sequence ID" value="MDM7855186.1"/>
    <property type="molecule type" value="Genomic_DNA"/>
</dbReference>
<keyword evidence="1" id="KW-0812">Transmembrane</keyword>
<keyword evidence="1" id="KW-0472">Membrane</keyword>
<evidence type="ECO:0000313" key="2">
    <source>
        <dbReference type="EMBL" id="MDM7855186.1"/>
    </source>
</evidence>
<protein>
    <submittedName>
        <fullName evidence="2">MFS transporter</fullName>
    </submittedName>
</protein>
<keyword evidence="3" id="KW-1185">Reference proteome</keyword>
<feature type="transmembrane region" description="Helical" evidence="1">
    <location>
        <begin position="48"/>
        <end position="67"/>
    </location>
</feature>
<feature type="transmembrane region" description="Helical" evidence="1">
    <location>
        <begin position="12"/>
        <end position="42"/>
    </location>
</feature>
<sequence>MLQPYRGVLTRPGTLAFSAAALVARLPISMIGIGIVLAVSSLYGSYGLAGRVSAVYLVAQAVCAPLLGRWVDRRGQARAMRPTLAVFAVALVGLVAAAQAHADPLVLDVAAAVTGATLVPFGSLVRARWSHALGDDAHAMHTAYSLESALDEVVFVVGPVAATLLATSVSPTAGLVVPLVAAIAGGLWFLQQRATEPPAAAPGTVRAGGSVMRNPGMVVLAVVFVAMGAIFGATDVSTVAFADEAGHKGLAGPLLAVFAAGSLVAGLAYGSRQWHRPLHLRFAVGMVGLAVGSSLLVLAQTLWMLVPIMFVAGLAIAPTLINGNGLVQQLVPAERLTEGLTWVTTALGVGVSVGSSVAGQRVDADGAHGGYLVVVGAGAFALVATVAAYRTLRAPTPGARAAAGPGACEDESPSASAGAAVAAVEVSRVAEPRDR</sequence>
<evidence type="ECO:0000256" key="1">
    <source>
        <dbReference type="SAM" id="Phobius"/>
    </source>
</evidence>
<feature type="transmembrane region" description="Helical" evidence="1">
    <location>
        <begin position="308"/>
        <end position="327"/>
    </location>
</feature>
<evidence type="ECO:0000313" key="3">
    <source>
        <dbReference type="Proteomes" id="UP001529338"/>
    </source>
</evidence>
<feature type="transmembrane region" description="Helical" evidence="1">
    <location>
        <begin position="370"/>
        <end position="389"/>
    </location>
</feature>
<dbReference type="InterPro" id="IPR011701">
    <property type="entry name" value="MFS"/>
</dbReference>
<feature type="transmembrane region" description="Helical" evidence="1">
    <location>
        <begin position="251"/>
        <end position="270"/>
    </location>
</feature>
<reference evidence="2 3" key="1">
    <citation type="submission" date="2023-06" db="EMBL/GenBank/DDBJ databases">
        <title>Cellulomonas sp. MW4 Whole genome sequence.</title>
        <authorList>
            <person name="Park S."/>
        </authorList>
    </citation>
    <scope>NUCLEOTIDE SEQUENCE [LARGE SCALE GENOMIC DNA]</scope>
    <source>
        <strain evidence="2 3">MW4</strain>
    </source>
</reference>
<proteinExistence type="predicted"/>
<dbReference type="Proteomes" id="UP001529338">
    <property type="component" value="Unassembled WGS sequence"/>
</dbReference>
<dbReference type="Gene3D" id="1.20.1250.20">
    <property type="entry name" value="MFS general substrate transporter like domains"/>
    <property type="match status" value="1"/>
</dbReference>
<dbReference type="PANTHER" id="PTHR23542:SF1">
    <property type="entry name" value="MAJOR FACILITATOR SUPERFAMILY (MFS) PROFILE DOMAIN-CONTAINING PROTEIN"/>
    <property type="match status" value="1"/>
</dbReference>
<feature type="transmembrane region" description="Helical" evidence="1">
    <location>
        <begin position="79"/>
        <end position="99"/>
    </location>
</feature>
<dbReference type="Pfam" id="PF07690">
    <property type="entry name" value="MFS_1"/>
    <property type="match status" value="1"/>
</dbReference>
<dbReference type="SUPFAM" id="SSF103473">
    <property type="entry name" value="MFS general substrate transporter"/>
    <property type="match status" value="1"/>
</dbReference>
<feature type="transmembrane region" description="Helical" evidence="1">
    <location>
        <begin position="339"/>
        <end position="358"/>
    </location>
</feature>
<dbReference type="RefSeq" id="WP_289454992.1">
    <property type="nucleotide sequence ID" value="NZ_JAUCGQ010000001.1"/>
</dbReference>
<name>A0ABT7SG75_9CELL</name>
<dbReference type="PANTHER" id="PTHR23542">
    <property type="match status" value="1"/>
</dbReference>
<gene>
    <name evidence="2" type="ORF">QRT04_09600</name>
</gene>
<feature type="transmembrane region" description="Helical" evidence="1">
    <location>
        <begin position="211"/>
        <end position="231"/>
    </location>
</feature>
<feature type="transmembrane region" description="Helical" evidence="1">
    <location>
        <begin position="172"/>
        <end position="190"/>
    </location>
</feature>
<keyword evidence="1" id="KW-1133">Transmembrane helix</keyword>
<accession>A0ABT7SG75</accession>
<feature type="transmembrane region" description="Helical" evidence="1">
    <location>
        <begin position="282"/>
        <end position="302"/>
    </location>
</feature>
<comment type="caution">
    <text evidence="2">The sequence shown here is derived from an EMBL/GenBank/DDBJ whole genome shotgun (WGS) entry which is preliminary data.</text>
</comment>
<dbReference type="InterPro" id="IPR036259">
    <property type="entry name" value="MFS_trans_sf"/>
</dbReference>
<organism evidence="2 3">
    <name type="scientific">Cellulomonas alba</name>
    <dbReference type="NCBI Taxonomy" id="3053467"/>
    <lineage>
        <taxon>Bacteria</taxon>
        <taxon>Bacillati</taxon>
        <taxon>Actinomycetota</taxon>
        <taxon>Actinomycetes</taxon>
        <taxon>Micrococcales</taxon>
        <taxon>Cellulomonadaceae</taxon>
        <taxon>Cellulomonas</taxon>
    </lineage>
</organism>